<reference evidence="2 3" key="1">
    <citation type="submission" date="2019-10" db="EMBL/GenBank/DDBJ databases">
        <title>Assembly and Annotation for the nematode Trichostrongylus colubriformis.</title>
        <authorList>
            <person name="Martin J."/>
        </authorList>
    </citation>
    <scope>NUCLEOTIDE SEQUENCE [LARGE SCALE GENOMIC DNA]</scope>
    <source>
        <strain evidence="2">G859</strain>
        <tissue evidence="2">Whole worm</tissue>
    </source>
</reference>
<name>A0AAN8G507_TRICO</name>
<dbReference type="Proteomes" id="UP001331761">
    <property type="component" value="Unassembled WGS sequence"/>
</dbReference>
<keyword evidence="3" id="KW-1185">Reference proteome</keyword>
<evidence type="ECO:0000256" key="1">
    <source>
        <dbReference type="SAM" id="MobiDB-lite"/>
    </source>
</evidence>
<proteinExistence type="predicted"/>
<sequence>MESKKVKEDKKKLRFKSTFPRKGKSTLTIHAPERHTRKAKQYGERNEAKGQAQPPRQERTKRVPTKAIKKGKKITKAPKKR</sequence>
<feature type="compositionally biased region" description="Basic residues" evidence="1">
    <location>
        <begin position="12"/>
        <end position="24"/>
    </location>
</feature>
<evidence type="ECO:0000313" key="2">
    <source>
        <dbReference type="EMBL" id="KAK5986195.1"/>
    </source>
</evidence>
<dbReference type="EMBL" id="WIXE01000921">
    <property type="protein sequence ID" value="KAK5986195.1"/>
    <property type="molecule type" value="Genomic_DNA"/>
</dbReference>
<comment type="caution">
    <text evidence="2">The sequence shown here is derived from an EMBL/GenBank/DDBJ whole genome shotgun (WGS) entry which is preliminary data.</text>
</comment>
<dbReference type="AlphaFoldDB" id="A0AAN8G507"/>
<feature type="region of interest" description="Disordered" evidence="1">
    <location>
        <begin position="1"/>
        <end position="81"/>
    </location>
</feature>
<organism evidence="2 3">
    <name type="scientific">Trichostrongylus colubriformis</name>
    <name type="common">Black scour worm</name>
    <dbReference type="NCBI Taxonomy" id="6319"/>
    <lineage>
        <taxon>Eukaryota</taxon>
        <taxon>Metazoa</taxon>
        <taxon>Ecdysozoa</taxon>
        <taxon>Nematoda</taxon>
        <taxon>Chromadorea</taxon>
        <taxon>Rhabditida</taxon>
        <taxon>Rhabditina</taxon>
        <taxon>Rhabditomorpha</taxon>
        <taxon>Strongyloidea</taxon>
        <taxon>Trichostrongylidae</taxon>
        <taxon>Trichostrongylus</taxon>
    </lineage>
</organism>
<feature type="compositionally biased region" description="Basic residues" evidence="1">
    <location>
        <begin position="62"/>
        <end position="81"/>
    </location>
</feature>
<accession>A0AAN8G507</accession>
<feature type="compositionally biased region" description="Basic and acidic residues" evidence="1">
    <location>
        <begin position="1"/>
        <end position="11"/>
    </location>
</feature>
<gene>
    <name evidence="2" type="ORF">GCK32_015717</name>
</gene>
<evidence type="ECO:0000313" key="3">
    <source>
        <dbReference type="Proteomes" id="UP001331761"/>
    </source>
</evidence>
<feature type="non-terminal residue" evidence="2">
    <location>
        <position position="81"/>
    </location>
</feature>
<protein>
    <submittedName>
        <fullName evidence="2">Uncharacterized protein</fullName>
    </submittedName>
</protein>